<dbReference type="InterPro" id="IPR050863">
    <property type="entry name" value="CenT-Element_Derived"/>
</dbReference>
<dbReference type="InterPro" id="IPR009057">
    <property type="entry name" value="Homeodomain-like_sf"/>
</dbReference>
<feature type="domain" description="HTH CENPB-type" evidence="3">
    <location>
        <begin position="32"/>
        <end position="105"/>
    </location>
</feature>
<dbReference type="RefSeq" id="XP_009843887.1">
    <property type="nucleotide sequence ID" value="XM_009845585.1"/>
</dbReference>
<evidence type="ECO:0000256" key="2">
    <source>
        <dbReference type="SAM" id="MobiDB-lite"/>
    </source>
</evidence>
<feature type="region of interest" description="Disordered" evidence="2">
    <location>
        <begin position="329"/>
        <end position="353"/>
    </location>
</feature>
<dbReference type="AlphaFoldDB" id="W4FIJ6"/>
<feature type="compositionally biased region" description="Polar residues" evidence="2">
    <location>
        <begin position="329"/>
        <end position="338"/>
    </location>
</feature>
<dbReference type="PANTHER" id="PTHR19303:SF57">
    <property type="entry name" value="HTH CENPB-TYPE DOMAIN-CONTAINING PROTEIN"/>
    <property type="match status" value="1"/>
</dbReference>
<sequence>MEKDPALGKVPPHITAMASQPSSANMLNTRAMGTATTLQMHDEEQIALLLWVQNLRSEGIPVNRLLLKCKAMEVAQDLGFLPSQFKASSTWISGFIKRWKLSWRAKTRSGQSNHSQGEATLAEFSQRIRQVVLENEIDDIYNADQTDRMTAMLLAHTKVTKYPMFLVLKSSKSTVKKNVQENLTRRNGFGPRVWPESLSSTSDMPRACKNLKKVLLLWDDFSAHFGDEVVAYAPSCDVMLEKIPPTFTRICQPADVSWMKPMKAAMRKRWVSYLRAEIKHHSSSQDGFRLLPPTRSDLVEWVNDAWENLPRATVVNGFVKCNIIDTPANTPASNADDGTSSSTPTSTQTQAND</sequence>
<dbReference type="STRING" id="112090.W4FIJ6"/>
<evidence type="ECO:0000256" key="1">
    <source>
        <dbReference type="ARBA" id="ARBA00023125"/>
    </source>
</evidence>
<accession>W4FIJ6</accession>
<name>W4FIJ6_APHAT</name>
<reference evidence="4" key="1">
    <citation type="submission" date="2013-12" db="EMBL/GenBank/DDBJ databases">
        <title>The Genome Sequence of Aphanomyces astaci APO3.</title>
        <authorList>
            <consortium name="The Broad Institute Genomics Platform"/>
            <person name="Russ C."/>
            <person name="Tyler B."/>
            <person name="van West P."/>
            <person name="Dieguez-Uribeondo J."/>
            <person name="Young S.K."/>
            <person name="Zeng Q."/>
            <person name="Gargeya S."/>
            <person name="Fitzgerald M."/>
            <person name="Abouelleil A."/>
            <person name="Alvarado L."/>
            <person name="Chapman S.B."/>
            <person name="Gainer-Dewar J."/>
            <person name="Goldberg J."/>
            <person name="Griggs A."/>
            <person name="Gujja S."/>
            <person name="Hansen M."/>
            <person name="Howarth C."/>
            <person name="Imamovic A."/>
            <person name="Ireland A."/>
            <person name="Larimer J."/>
            <person name="McCowan C."/>
            <person name="Murphy C."/>
            <person name="Pearson M."/>
            <person name="Poon T.W."/>
            <person name="Priest M."/>
            <person name="Roberts A."/>
            <person name="Saif S."/>
            <person name="Shea T."/>
            <person name="Sykes S."/>
            <person name="Wortman J."/>
            <person name="Nusbaum C."/>
            <person name="Birren B."/>
        </authorList>
    </citation>
    <scope>NUCLEOTIDE SEQUENCE [LARGE SCALE GENOMIC DNA]</scope>
    <source>
        <strain evidence="4">APO3</strain>
    </source>
</reference>
<gene>
    <name evidence="4" type="ORF">H257_16961</name>
</gene>
<dbReference type="Gene3D" id="1.10.10.60">
    <property type="entry name" value="Homeodomain-like"/>
    <property type="match status" value="1"/>
</dbReference>
<dbReference type="PROSITE" id="PS51253">
    <property type="entry name" value="HTH_CENPB"/>
    <property type="match status" value="1"/>
</dbReference>
<dbReference type="OrthoDB" id="162218at2759"/>
<dbReference type="InterPro" id="IPR004875">
    <property type="entry name" value="DDE_SF_endonuclease_dom"/>
</dbReference>
<feature type="compositionally biased region" description="Low complexity" evidence="2">
    <location>
        <begin position="339"/>
        <end position="353"/>
    </location>
</feature>
<dbReference type="GO" id="GO:0003677">
    <property type="term" value="F:DNA binding"/>
    <property type="evidence" value="ECO:0007669"/>
    <property type="project" value="UniProtKB-KW"/>
</dbReference>
<keyword evidence="1" id="KW-0238">DNA-binding</keyword>
<evidence type="ECO:0000313" key="4">
    <source>
        <dbReference type="EMBL" id="ETV66659.1"/>
    </source>
</evidence>
<dbReference type="EMBL" id="KI913208">
    <property type="protein sequence ID" value="ETV66659.1"/>
    <property type="molecule type" value="Genomic_DNA"/>
</dbReference>
<dbReference type="VEuPathDB" id="FungiDB:H257_16961"/>
<dbReference type="PANTHER" id="PTHR19303">
    <property type="entry name" value="TRANSPOSON"/>
    <property type="match status" value="1"/>
</dbReference>
<dbReference type="InterPro" id="IPR006600">
    <property type="entry name" value="HTH_CenpB_DNA-bd_dom"/>
</dbReference>
<dbReference type="Pfam" id="PF03184">
    <property type="entry name" value="DDE_1"/>
    <property type="match status" value="1"/>
</dbReference>
<evidence type="ECO:0000259" key="3">
    <source>
        <dbReference type="PROSITE" id="PS51253"/>
    </source>
</evidence>
<organism evidence="4">
    <name type="scientific">Aphanomyces astaci</name>
    <name type="common">Crayfish plague agent</name>
    <dbReference type="NCBI Taxonomy" id="112090"/>
    <lineage>
        <taxon>Eukaryota</taxon>
        <taxon>Sar</taxon>
        <taxon>Stramenopiles</taxon>
        <taxon>Oomycota</taxon>
        <taxon>Saprolegniomycetes</taxon>
        <taxon>Saprolegniales</taxon>
        <taxon>Verrucalvaceae</taxon>
        <taxon>Aphanomyces</taxon>
    </lineage>
</organism>
<dbReference type="GeneID" id="20818957"/>
<proteinExistence type="predicted"/>
<dbReference type="SUPFAM" id="SSF46689">
    <property type="entry name" value="Homeodomain-like"/>
    <property type="match status" value="1"/>
</dbReference>
<protein>
    <recommendedName>
        <fullName evidence="3">HTH CENPB-type domain-containing protein</fullName>
    </recommendedName>
</protein>
<dbReference type="GO" id="GO:0005634">
    <property type="term" value="C:nucleus"/>
    <property type="evidence" value="ECO:0007669"/>
    <property type="project" value="TreeGrafter"/>
</dbReference>
<dbReference type="Pfam" id="PF03221">
    <property type="entry name" value="HTH_Tnp_Tc5"/>
    <property type="match status" value="1"/>
</dbReference>